<proteinExistence type="predicted"/>
<dbReference type="PANTHER" id="PTHR30294:SF29">
    <property type="entry name" value="MULTIDRUG ABC TRANSPORTER PERMEASE YBHS-RELATED"/>
    <property type="match status" value="1"/>
</dbReference>
<dbReference type="AlphaFoldDB" id="A0A347ZWL1"/>
<keyword evidence="2" id="KW-1003">Cell membrane</keyword>
<dbReference type="RefSeq" id="WP_116226101.1">
    <property type="nucleotide sequence ID" value="NZ_AP018437.1"/>
</dbReference>
<evidence type="ECO:0000256" key="3">
    <source>
        <dbReference type="ARBA" id="ARBA00022692"/>
    </source>
</evidence>
<keyword evidence="4 6" id="KW-1133">Transmembrane helix</keyword>
<sequence length="355" mass="37887">MNLRRIAVLYARELRASAGNFLMIFALVVPVVFSLLINLVFGDVYSGKPVLGFYDPENSQFAQLMMAQTHLKSTRYDSLDKMISDVDLGAIETGYVVPQGFDQALKDGTQIDFTVYAWGEASLNSRLITDTTIANVISQVAGLPQTAHVRLHPLGPADQDSLAEKLLPLLILMSIMLGGVMVPALTMIGEKQSRTLLALNVTPTRLSEVFAAKTLLGVTMGTATGLVTLALNRAFGGQPLLLVGVMLLGSLAASLLGTLLGALARDMNTLLATLKGGGILLIGPGIVDLIPKAPAWIARLFPTYYILNPVMEIAERGAGLGDIWGDLLILLGLMAVLVIALTRIIAGQQKRLALL</sequence>
<dbReference type="GO" id="GO:0140359">
    <property type="term" value="F:ABC-type transporter activity"/>
    <property type="evidence" value="ECO:0007669"/>
    <property type="project" value="InterPro"/>
</dbReference>
<dbReference type="PANTHER" id="PTHR30294">
    <property type="entry name" value="MEMBRANE COMPONENT OF ABC TRANSPORTER YHHJ-RELATED"/>
    <property type="match status" value="1"/>
</dbReference>
<feature type="transmembrane region" description="Helical" evidence="6">
    <location>
        <begin position="210"/>
        <end position="235"/>
    </location>
</feature>
<feature type="transmembrane region" description="Helical" evidence="6">
    <location>
        <begin position="166"/>
        <end position="189"/>
    </location>
</feature>
<feature type="transmembrane region" description="Helical" evidence="6">
    <location>
        <begin position="327"/>
        <end position="346"/>
    </location>
</feature>
<name>A0A347ZWL1_9CHLR</name>
<organism evidence="8 9">
    <name type="scientific">Pelolinea submarina</name>
    <dbReference type="NCBI Taxonomy" id="913107"/>
    <lineage>
        <taxon>Bacteria</taxon>
        <taxon>Bacillati</taxon>
        <taxon>Chloroflexota</taxon>
        <taxon>Anaerolineae</taxon>
        <taxon>Anaerolineales</taxon>
        <taxon>Anaerolineaceae</taxon>
        <taxon>Pelolinea</taxon>
    </lineage>
</organism>
<dbReference type="GO" id="GO:0005886">
    <property type="term" value="C:plasma membrane"/>
    <property type="evidence" value="ECO:0007669"/>
    <property type="project" value="UniProtKB-SubCell"/>
</dbReference>
<dbReference type="InterPro" id="IPR013525">
    <property type="entry name" value="ABC2_TM"/>
</dbReference>
<comment type="caution">
    <text evidence="8">The sequence shown here is derived from an EMBL/GenBank/DDBJ whole genome shotgun (WGS) entry which is preliminary data.</text>
</comment>
<evidence type="ECO:0000256" key="5">
    <source>
        <dbReference type="ARBA" id="ARBA00023136"/>
    </source>
</evidence>
<accession>A0A347ZWL1</accession>
<dbReference type="OrthoDB" id="146624at2"/>
<feature type="transmembrane region" description="Helical" evidence="6">
    <location>
        <begin position="270"/>
        <end position="290"/>
    </location>
</feature>
<evidence type="ECO:0000256" key="6">
    <source>
        <dbReference type="SAM" id="Phobius"/>
    </source>
</evidence>
<evidence type="ECO:0000256" key="1">
    <source>
        <dbReference type="ARBA" id="ARBA00004651"/>
    </source>
</evidence>
<feature type="transmembrane region" description="Helical" evidence="6">
    <location>
        <begin position="21"/>
        <end position="41"/>
    </location>
</feature>
<evidence type="ECO:0000313" key="8">
    <source>
        <dbReference type="EMBL" id="REG05434.1"/>
    </source>
</evidence>
<dbReference type="EMBL" id="QUMS01000005">
    <property type="protein sequence ID" value="REG05434.1"/>
    <property type="molecule type" value="Genomic_DNA"/>
</dbReference>
<protein>
    <submittedName>
        <fullName evidence="8">ABC-2 type transport system permease protein</fullName>
    </submittedName>
</protein>
<comment type="subcellular location">
    <subcellularLocation>
        <location evidence="1">Cell membrane</location>
        <topology evidence="1">Multi-pass membrane protein</topology>
    </subcellularLocation>
</comment>
<keyword evidence="5 6" id="KW-0472">Membrane</keyword>
<dbReference type="InterPro" id="IPR051449">
    <property type="entry name" value="ABC-2_transporter_component"/>
</dbReference>
<evidence type="ECO:0000256" key="2">
    <source>
        <dbReference type="ARBA" id="ARBA00022475"/>
    </source>
</evidence>
<evidence type="ECO:0000259" key="7">
    <source>
        <dbReference type="Pfam" id="PF12698"/>
    </source>
</evidence>
<dbReference type="Proteomes" id="UP000256388">
    <property type="component" value="Unassembled WGS sequence"/>
</dbReference>
<evidence type="ECO:0000256" key="4">
    <source>
        <dbReference type="ARBA" id="ARBA00022989"/>
    </source>
</evidence>
<feature type="transmembrane region" description="Helical" evidence="6">
    <location>
        <begin position="241"/>
        <end position="263"/>
    </location>
</feature>
<dbReference type="Pfam" id="PF12698">
    <property type="entry name" value="ABC2_membrane_3"/>
    <property type="match status" value="1"/>
</dbReference>
<keyword evidence="3 6" id="KW-0812">Transmembrane</keyword>
<reference evidence="8 9" key="1">
    <citation type="submission" date="2018-08" db="EMBL/GenBank/DDBJ databases">
        <title>Genomic Encyclopedia of Type Strains, Phase IV (KMG-IV): sequencing the most valuable type-strain genomes for metagenomic binning, comparative biology and taxonomic classification.</title>
        <authorList>
            <person name="Goeker M."/>
        </authorList>
    </citation>
    <scope>NUCLEOTIDE SEQUENCE [LARGE SCALE GENOMIC DNA]</scope>
    <source>
        <strain evidence="8 9">DSM 23923</strain>
    </source>
</reference>
<evidence type="ECO:0000313" key="9">
    <source>
        <dbReference type="Proteomes" id="UP000256388"/>
    </source>
</evidence>
<feature type="domain" description="ABC-2 type transporter transmembrane" evidence="7">
    <location>
        <begin position="23"/>
        <end position="340"/>
    </location>
</feature>
<gene>
    <name evidence="8" type="ORF">DFR64_2835</name>
</gene>
<keyword evidence="9" id="KW-1185">Reference proteome</keyword>